<dbReference type="CDD" id="cd03010">
    <property type="entry name" value="TlpA_like_DsbE"/>
    <property type="match status" value="1"/>
</dbReference>
<dbReference type="InterPro" id="IPR050553">
    <property type="entry name" value="Thioredoxin_ResA/DsbE_sf"/>
</dbReference>
<dbReference type="GO" id="GO:0030288">
    <property type="term" value="C:outer membrane-bounded periplasmic space"/>
    <property type="evidence" value="ECO:0007669"/>
    <property type="project" value="InterPro"/>
</dbReference>
<comment type="similarity">
    <text evidence="2">Belongs to the thioredoxin family. DsbE subfamily.</text>
</comment>
<keyword evidence="5" id="KW-0676">Redox-active center</keyword>
<keyword evidence="4" id="KW-1015">Disulfide bond</keyword>
<dbReference type="InterPro" id="IPR013766">
    <property type="entry name" value="Thioredoxin_domain"/>
</dbReference>
<dbReference type="OrthoDB" id="9799347at2"/>
<evidence type="ECO:0000313" key="7">
    <source>
        <dbReference type="EMBL" id="RRH75813.1"/>
    </source>
</evidence>
<dbReference type="EMBL" id="RRAZ01000009">
    <property type="protein sequence ID" value="RRH75813.1"/>
    <property type="molecule type" value="Genomic_DNA"/>
</dbReference>
<organism evidence="7 8">
    <name type="scientific">Falsigemmobacter faecalis</name>
    <dbReference type="NCBI Taxonomy" id="2488730"/>
    <lineage>
        <taxon>Bacteria</taxon>
        <taxon>Pseudomonadati</taxon>
        <taxon>Pseudomonadota</taxon>
        <taxon>Alphaproteobacteria</taxon>
        <taxon>Rhodobacterales</taxon>
        <taxon>Paracoccaceae</taxon>
        <taxon>Falsigemmobacter</taxon>
    </lineage>
</organism>
<accession>A0A3P3DNJ6</accession>
<dbReference type="PANTHER" id="PTHR42852:SF6">
    <property type="entry name" value="THIOL:DISULFIDE INTERCHANGE PROTEIN DSBE"/>
    <property type="match status" value="1"/>
</dbReference>
<dbReference type="RefSeq" id="WP_124964438.1">
    <property type="nucleotide sequence ID" value="NZ_RRAZ01000009.1"/>
</dbReference>
<dbReference type="InterPro" id="IPR017937">
    <property type="entry name" value="Thioredoxin_CS"/>
</dbReference>
<dbReference type="InterPro" id="IPR004799">
    <property type="entry name" value="Periplasmic_diS_OxRdtase_DsbE"/>
</dbReference>
<dbReference type="PANTHER" id="PTHR42852">
    <property type="entry name" value="THIOL:DISULFIDE INTERCHANGE PROTEIN DSBE"/>
    <property type="match status" value="1"/>
</dbReference>
<name>A0A3P3DNJ6_9RHOB</name>
<dbReference type="InterPro" id="IPR013740">
    <property type="entry name" value="Redoxin"/>
</dbReference>
<sequence>MAKKWLMFLPPAIFGVLVGVFAAGMYRDNPDALPSALVGREVPAFELTAMEGAPLLTSEALREPGLKLVNFWASWCAPCRVEHPFLIEMAGEGIKIHGVNYKDQPGQAQSFLKELGSPYSTMGADAAGRMAINWGVYGVPETYLIDGEGRILLRHAGPITRQEYERVVRPAIDKALGKTGS</sequence>
<dbReference type="GO" id="GO:0015036">
    <property type="term" value="F:disulfide oxidoreductase activity"/>
    <property type="evidence" value="ECO:0007669"/>
    <property type="project" value="InterPro"/>
</dbReference>
<evidence type="ECO:0000256" key="3">
    <source>
        <dbReference type="ARBA" id="ARBA00022748"/>
    </source>
</evidence>
<keyword evidence="3" id="KW-0201">Cytochrome c-type biogenesis</keyword>
<dbReference type="PROSITE" id="PS00194">
    <property type="entry name" value="THIOREDOXIN_1"/>
    <property type="match status" value="1"/>
</dbReference>
<evidence type="ECO:0000256" key="2">
    <source>
        <dbReference type="ARBA" id="ARBA00007758"/>
    </source>
</evidence>
<dbReference type="Pfam" id="PF08534">
    <property type="entry name" value="Redoxin"/>
    <property type="match status" value="1"/>
</dbReference>
<dbReference type="GO" id="GO:0017004">
    <property type="term" value="P:cytochrome complex assembly"/>
    <property type="evidence" value="ECO:0007669"/>
    <property type="project" value="UniProtKB-KW"/>
</dbReference>
<evidence type="ECO:0000259" key="6">
    <source>
        <dbReference type="PROSITE" id="PS51352"/>
    </source>
</evidence>
<dbReference type="Proteomes" id="UP000282125">
    <property type="component" value="Unassembled WGS sequence"/>
</dbReference>
<feature type="domain" description="Thioredoxin" evidence="6">
    <location>
        <begin position="36"/>
        <end position="173"/>
    </location>
</feature>
<reference evidence="7 8" key="1">
    <citation type="submission" date="2018-11" db="EMBL/GenBank/DDBJ databases">
        <title>Gemmobacter sp. nov., YIM 102744-1 draft genome.</title>
        <authorList>
            <person name="Li G."/>
            <person name="Jiang Y."/>
        </authorList>
    </citation>
    <scope>NUCLEOTIDE SEQUENCE [LARGE SCALE GENOMIC DNA]</scope>
    <source>
        <strain evidence="7 8">YIM 102744-1</strain>
    </source>
</reference>
<evidence type="ECO:0000256" key="4">
    <source>
        <dbReference type="ARBA" id="ARBA00023157"/>
    </source>
</evidence>
<comment type="caution">
    <text evidence="7">The sequence shown here is derived from an EMBL/GenBank/DDBJ whole genome shotgun (WGS) entry which is preliminary data.</text>
</comment>
<evidence type="ECO:0000256" key="5">
    <source>
        <dbReference type="ARBA" id="ARBA00023284"/>
    </source>
</evidence>
<dbReference type="InterPro" id="IPR036249">
    <property type="entry name" value="Thioredoxin-like_sf"/>
</dbReference>
<evidence type="ECO:0000313" key="8">
    <source>
        <dbReference type="Proteomes" id="UP000282125"/>
    </source>
</evidence>
<keyword evidence="8" id="KW-1185">Reference proteome</keyword>
<dbReference type="PROSITE" id="PS51352">
    <property type="entry name" value="THIOREDOXIN_2"/>
    <property type="match status" value="1"/>
</dbReference>
<evidence type="ECO:0000256" key="1">
    <source>
        <dbReference type="ARBA" id="ARBA00004196"/>
    </source>
</evidence>
<dbReference type="SUPFAM" id="SSF52833">
    <property type="entry name" value="Thioredoxin-like"/>
    <property type="match status" value="1"/>
</dbReference>
<proteinExistence type="inferred from homology"/>
<dbReference type="AlphaFoldDB" id="A0A3P3DNJ6"/>
<protein>
    <submittedName>
        <fullName evidence="7">DsbE family thiol:disulfide interchange protein</fullName>
    </submittedName>
</protein>
<gene>
    <name evidence="7" type="ORF">EG244_07755</name>
</gene>
<dbReference type="NCBIfam" id="TIGR00385">
    <property type="entry name" value="dsbE"/>
    <property type="match status" value="1"/>
</dbReference>
<dbReference type="Gene3D" id="3.40.30.10">
    <property type="entry name" value="Glutaredoxin"/>
    <property type="match status" value="1"/>
</dbReference>
<comment type="subcellular location">
    <subcellularLocation>
        <location evidence="1">Cell envelope</location>
    </subcellularLocation>
</comment>